<dbReference type="Proteomes" id="UP000198662">
    <property type="component" value="Unassembled WGS sequence"/>
</dbReference>
<name>A0A1G9GVT5_9ACTN</name>
<reference evidence="2" key="1">
    <citation type="submission" date="2016-10" db="EMBL/GenBank/DDBJ databases">
        <authorList>
            <person name="Varghese N."/>
            <person name="Submissions S."/>
        </authorList>
    </citation>
    <scope>NUCLEOTIDE SEQUENCE [LARGE SCALE GENOMIC DNA]</scope>
    <source>
        <strain evidence="2">CGMCC 4.3147</strain>
    </source>
</reference>
<gene>
    <name evidence="1" type="ORF">SAMN05216298_2457</name>
</gene>
<dbReference type="RefSeq" id="WP_091048681.1">
    <property type="nucleotide sequence ID" value="NZ_FNGF01000003.1"/>
</dbReference>
<organism evidence="1 2">
    <name type="scientific">Glycomyces sambucus</name>
    <dbReference type="NCBI Taxonomy" id="380244"/>
    <lineage>
        <taxon>Bacteria</taxon>
        <taxon>Bacillati</taxon>
        <taxon>Actinomycetota</taxon>
        <taxon>Actinomycetes</taxon>
        <taxon>Glycomycetales</taxon>
        <taxon>Glycomycetaceae</taxon>
        <taxon>Glycomyces</taxon>
    </lineage>
</organism>
<protein>
    <submittedName>
        <fullName evidence="1">Uncharacterized protein</fullName>
    </submittedName>
</protein>
<evidence type="ECO:0000313" key="2">
    <source>
        <dbReference type="Proteomes" id="UP000198662"/>
    </source>
</evidence>
<evidence type="ECO:0000313" key="1">
    <source>
        <dbReference type="EMBL" id="SDL04776.1"/>
    </source>
</evidence>
<proteinExistence type="predicted"/>
<dbReference type="EMBL" id="FNGF01000003">
    <property type="protein sequence ID" value="SDL04776.1"/>
    <property type="molecule type" value="Genomic_DNA"/>
</dbReference>
<dbReference type="OrthoDB" id="9920189at2"/>
<accession>A0A1G9GVT5</accession>
<dbReference type="STRING" id="380244.SAMN05216298_2457"/>
<keyword evidence="2" id="KW-1185">Reference proteome</keyword>
<sequence length="105" mass="12050">MTDIFAAFAALTDSVPLHRVKQIDALPPWEPDLSRMRFLCVICDAVMTGTDLADDERHLLVSLPFEGWELRECVVCGDWTVPTVEYSKKCDYCTGVQWWKPRSQK</sequence>
<dbReference type="AlphaFoldDB" id="A0A1G9GVT5"/>